<protein>
    <submittedName>
        <fullName evidence="1">Uncharacterized protein</fullName>
    </submittedName>
</protein>
<gene>
    <name evidence="1" type="ORF">XYLVIOL_LOCUS497</name>
</gene>
<keyword evidence="2" id="KW-1185">Reference proteome</keyword>
<proteinExistence type="predicted"/>
<sequence length="187" mass="20921">MATDTHRYLPDRPATYSNEREVGRTVTYAWVTILSTRNRFALRLVRNMFSPSSVSPYRKSNASLVRNGNVAERSRKILGCSQRGARSIDPLLLALPATFSGRDVPPRSARRIARSRPVCKIPISRRDGALRRVPGHRVARTLPRDAERDLAGAWRKSREGKVCILKIEANGSETCATNRRATLIGLN</sequence>
<name>A0ABP1MXT7_XYLVO</name>
<evidence type="ECO:0000313" key="1">
    <source>
        <dbReference type="EMBL" id="CAL7933515.1"/>
    </source>
</evidence>
<reference evidence="1 2" key="1">
    <citation type="submission" date="2024-08" db="EMBL/GenBank/DDBJ databases">
        <authorList>
            <person name="Will J Nash"/>
            <person name="Angela Man"/>
            <person name="Seanna McTaggart"/>
            <person name="Kendall Baker"/>
            <person name="Tom Barker"/>
            <person name="Leah Catchpole"/>
            <person name="Alex Durrant"/>
            <person name="Karim Gharbi"/>
            <person name="Naomi Irish"/>
            <person name="Gemy Kaithakottil"/>
            <person name="Debby Ku"/>
            <person name="Aaliyah Providence"/>
            <person name="Felix Shaw"/>
            <person name="David Swarbreck"/>
            <person name="Chris Watkins"/>
            <person name="Ann M. McCartney"/>
            <person name="Giulio Formenti"/>
            <person name="Alice Mouton"/>
            <person name="Noel Vella"/>
            <person name="Bjorn M von Reumont"/>
            <person name="Adriana Vella"/>
            <person name="Wilfried Haerty"/>
        </authorList>
    </citation>
    <scope>NUCLEOTIDE SEQUENCE [LARGE SCALE GENOMIC DNA]</scope>
</reference>
<dbReference type="Proteomes" id="UP001642520">
    <property type="component" value="Unassembled WGS sequence"/>
</dbReference>
<dbReference type="EMBL" id="CAXAJV020001281">
    <property type="protein sequence ID" value="CAL7933515.1"/>
    <property type="molecule type" value="Genomic_DNA"/>
</dbReference>
<evidence type="ECO:0000313" key="2">
    <source>
        <dbReference type="Proteomes" id="UP001642520"/>
    </source>
</evidence>
<comment type="caution">
    <text evidence="1">The sequence shown here is derived from an EMBL/GenBank/DDBJ whole genome shotgun (WGS) entry which is preliminary data.</text>
</comment>
<accession>A0ABP1MXT7</accession>
<organism evidence="1 2">
    <name type="scientific">Xylocopa violacea</name>
    <name type="common">Violet carpenter bee</name>
    <name type="synonym">Apis violacea</name>
    <dbReference type="NCBI Taxonomy" id="135666"/>
    <lineage>
        <taxon>Eukaryota</taxon>
        <taxon>Metazoa</taxon>
        <taxon>Ecdysozoa</taxon>
        <taxon>Arthropoda</taxon>
        <taxon>Hexapoda</taxon>
        <taxon>Insecta</taxon>
        <taxon>Pterygota</taxon>
        <taxon>Neoptera</taxon>
        <taxon>Endopterygota</taxon>
        <taxon>Hymenoptera</taxon>
        <taxon>Apocrita</taxon>
        <taxon>Aculeata</taxon>
        <taxon>Apoidea</taxon>
        <taxon>Anthophila</taxon>
        <taxon>Apidae</taxon>
        <taxon>Xylocopa</taxon>
        <taxon>Xylocopa</taxon>
    </lineage>
</organism>